<comment type="catalytic activity">
    <reaction evidence="1">
        <text>a (3Z)-enoyl-CoA = a 4-saturated (2E)-enoyl-CoA</text>
        <dbReference type="Rhea" id="RHEA:45900"/>
        <dbReference type="ChEBI" id="CHEBI:85097"/>
        <dbReference type="ChEBI" id="CHEBI:85489"/>
        <dbReference type="EC" id="5.3.3.8"/>
    </reaction>
</comment>
<dbReference type="EMBL" id="JAOPGA020000286">
    <property type="protein sequence ID" value="KAL0477932.1"/>
    <property type="molecule type" value="Genomic_DNA"/>
</dbReference>
<dbReference type="GO" id="GO:0006635">
    <property type="term" value="P:fatty acid beta-oxidation"/>
    <property type="evidence" value="ECO:0007669"/>
    <property type="project" value="TreeGrafter"/>
</dbReference>
<dbReference type="GO" id="GO:0005777">
    <property type="term" value="C:peroxisome"/>
    <property type="evidence" value="ECO:0007669"/>
    <property type="project" value="TreeGrafter"/>
</dbReference>
<dbReference type="InterPro" id="IPR001753">
    <property type="entry name" value="Enoyl-CoA_hydra/iso"/>
</dbReference>
<comment type="catalytic activity">
    <reaction evidence="2">
        <text>a (3E)-enoyl-CoA = a 4-saturated (2E)-enoyl-CoA</text>
        <dbReference type="Rhea" id="RHEA:45228"/>
        <dbReference type="ChEBI" id="CHEBI:58521"/>
        <dbReference type="ChEBI" id="CHEBI:85097"/>
        <dbReference type="EC" id="5.3.3.8"/>
    </reaction>
</comment>
<dbReference type="Proteomes" id="UP001431209">
    <property type="component" value="Unassembled WGS sequence"/>
</dbReference>
<evidence type="ECO:0000313" key="6">
    <source>
        <dbReference type="EMBL" id="KAL0477932.1"/>
    </source>
</evidence>
<keyword evidence="8" id="KW-1185">Reference proteome</keyword>
<reference evidence="6 8" key="1">
    <citation type="submission" date="2024-03" db="EMBL/GenBank/DDBJ databases">
        <title>The Acrasis kona genome and developmental transcriptomes reveal deep origins of eukaryotic multicellular pathways.</title>
        <authorList>
            <person name="Sheikh S."/>
            <person name="Fu C.-J."/>
            <person name="Brown M.W."/>
            <person name="Baldauf S.L."/>
        </authorList>
    </citation>
    <scope>NUCLEOTIDE SEQUENCE [LARGE SCALE GENOMIC DNA]</scope>
    <source>
        <strain evidence="6 8">ATCC MYA-3509</strain>
    </source>
</reference>
<dbReference type="Gene3D" id="3.90.226.10">
    <property type="entry name" value="2-enoyl-CoA Hydratase, Chain A, domain 1"/>
    <property type="match status" value="1"/>
</dbReference>
<protein>
    <submittedName>
        <fullName evidence="6">3-hydroxypropionyl-coenzyme A dehydratase</fullName>
    </submittedName>
    <submittedName>
        <fullName evidence="7">Enoyl-CoA delta isomerase</fullName>
    </submittedName>
</protein>
<evidence type="ECO:0000313" key="8">
    <source>
        <dbReference type="Proteomes" id="UP001431209"/>
    </source>
</evidence>
<organism evidence="6 8">
    <name type="scientific">Acrasis kona</name>
    <dbReference type="NCBI Taxonomy" id="1008807"/>
    <lineage>
        <taxon>Eukaryota</taxon>
        <taxon>Discoba</taxon>
        <taxon>Heterolobosea</taxon>
        <taxon>Tetramitia</taxon>
        <taxon>Eutetramitia</taxon>
        <taxon>Acrasidae</taxon>
        <taxon>Acrasis</taxon>
    </lineage>
</organism>
<dbReference type="PANTHER" id="PTHR11941:SF75">
    <property type="entry name" value="ENOYL-COA HYDRATASE_ISOMERASE FAMILY PROTEIN"/>
    <property type="match status" value="1"/>
</dbReference>
<gene>
    <name evidence="7" type="ORF">AKO1_002923</name>
    <name evidence="6" type="ORF">AKO1_012350</name>
</gene>
<dbReference type="InterPro" id="IPR018376">
    <property type="entry name" value="Enoyl-CoA_hyd/isom_CS"/>
</dbReference>
<name>A0AAW2YL12_9EUKA</name>
<evidence type="ECO:0000256" key="4">
    <source>
        <dbReference type="ARBA" id="ARBA00023098"/>
    </source>
</evidence>
<dbReference type="PROSITE" id="PS00166">
    <property type="entry name" value="ENOYL_COA_HYDRATASE"/>
    <property type="match status" value="1"/>
</dbReference>
<comment type="similarity">
    <text evidence="3 5">Belongs to the enoyl-CoA hydratase/isomerase family.</text>
</comment>
<keyword evidence="4" id="KW-0443">Lipid metabolism</keyword>
<evidence type="ECO:0000256" key="3">
    <source>
        <dbReference type="ARBA" id="ARBA00005254"/>
    </source>
</evidence>
<dbReference type="InterPro" id="IPR029045">
    <property type="entry name" value="ClpP/crotonase-like_dom_sf"/>
</dbReference>
<dbReference type="AlphaFoldDB" id="A0AAW2YL12"/>
<dbReference type="CDD" id="cd06558">
    <property type="entry name" value="crotonase-like"/>
    <property type="match status" value="1"/>
</dbReference>
<evidence type="ECO:0000313" key="7">
    <source>
        <dbReference type="EMBL" id="KAL0485327.1"/>
    </source>
</evidence>
<sequence length="238" mass="25849">MSDYELTEKDNVFVLTLKLGNNVFNPNLISNIGQALDKVEKSEGPKALVITAEDKFFSNGLDLKYLSKAGSEDTLSFFQSIADLLCRILVFPVITIAAINGHAFGAGAFLALSCDFRIMQNEKGFLCFPEVDLGLPLSDTFRPLVQGKLNNRVAAKAVLTGKRFSAEEALKDGIVDQTTKSADLLPTAFAMAKSLASKGANRSNLTELKKEVYDHTYRGLTGPRSVKPVNFSGIASKF</sequence>
<dbReference type="PANTHER" id="PTHR11941">
    <property type="entry name" value="ENOYL-COA HYDRATASE-RELATED"/>
    <property type="match status" value="1"/>
</dbReference>
<dbReference type="GO" id="GO:0004165">
    <property type="term" value="F:delta(3)-delta(2)-enoyl-CoA isomerase activity"/>
    <property type="evidence" value="ECO:0007669"/>
    <property type="project" value="UniProtKB-EC"/>
</dbReference>
<proteinExistence type="inferred from homology"/>
<dbReference type="EMBL" id="JAOPGA020001125">
    <property type="protein sequence ID" value="KAL0485327.1"/>
    <property type="molecule type" value="Genomic_DNA"/>
</dbReference>
<evidence type="ECO:0000256" key="5">
    <source>
        <dbReference type="RuleBase" id="RU003707"/>
    </source>
</evidence>
<evidence type="ECO:0000256" key="2">
    <source>
        <dbReference type="ARBA" id="ARBA00000765"/>
    </source>
</evidence>
<dbReference type="FunFam" id="3.90.226.10:FF:000049">
    <property type="entry name" value="Enoyl-CoA delta isomerase 3"/>
    <property type="match status" value="1"/>
</dbReference>
<evidence type="ECO:0000256" key="1">
    <source>
        <dbReference type="ARBA" id="ARBA00000452"/>
    </source>
</evidence>
<keyword evidence="7" id="KW-0413">Isomerase</keyword>
<dbReference type="SUPFAM" id="SSF52096">
    <property type="entry name" value="ClpP/crotonase"/>
    <property type="match status" value="1"/>
</dbReference>
<accession>A0AAW2YL12</accession>
<dbReference type="Pfam" id="PF00378">
    <property type="entry name" value="ECH_1"/>
    <property type="match status" value="1"/>
</dbReference>
<comment type="caution">
    <text evidence="6">The sequence shown here is derived from an EMBL/GenBank/DDBJ whole genome shotgun (WGS) entry which is preliminary data.</text>
</comment>